<dbReference type="InterPro" id="IPR013083">
    <property type="entry name" value="Znf_RING/FYVE/PHD"/>
</dbReference>
<dbReference type="Gene3D" id="3.30.40.10">
    <property type="entry name" value="Zinc/RING finger domain, C3HC4 (zinc finger)"/>
    <property type="match status" value="2"/>
</dbReference>
<gene>
    <name evidence="7" type="primary">Xaf1</name>
    <name evidence="7" type="ORF">RHICYA_R01418</name>
</gene>
<name>A0A7L1N7F5_RHICY</name>
<evidence type="ECO:0000256" key="1">
    <source>
        <dbReference type="ARBA" id="ARBA00022723"/>
    </source>
</evidence>
<evidence type="ECO:0000313" key="7">
    <source>
        <dbReference type="EMBL" id="NXN95339.1"/>
    </source>
</evidence>
<organism evidence="7 8">
    <name type="scientific">Rhinopomastus cyanomelas</name>
    <name type="common">Common scimitarbill</name>
    <dbReference type="NCBI Taxonomy" id="113115"/>
    <lineage>
        <taxon>Eukaryota</taxon>
        <taxon>Metazoa</taxon>
        <taxon>Chordata</taxon>
        <taxon>Craniata</taxon>
        <taxon>Vertebrata</taxon>
        <taxon>Euteleostomi</taxon>
        <taxon>Archelosauria</taxon>
        <taxon>Archosauria</taxon>
        <taxon>Dinosauria</taxon>
        <taxon>Saurischia</taxon>
        <taxon>Theropoda</taxon>
        <taxon>Coelurosauria</taxon>
        <taxon>Aves</taxon>
        <taxon>Neognathae</taxon>
        <taxon>Neoaves</taxon>
        <taxon>Telluraves</taxon>
        <taxon>Coraciimorphae</taxon>
        <taxon>Bucerotiformes</taxon>
        <taxon>Rhinopomastidae</taxon>
        <taxon>Rhinopomastus</taxon>
    </lineage>
</organism>
<dbReference type="InterPro" id="IPR051986">
    <property type="entry name" value="Innate_Immune_Apopt_Reg"/>
</dbReference>
<dbReference type="InterPro" id="IPR049439">
    <property type="entry name" value="TRAFD1-XIAF1_Znf"/>
</dbReference>
<feature type="non-terminal residue" evidence="7">
    <location>
        <position position="277"/>
    </location>
</feature>
<evidence type="ECO:0000256" key="4">
    <source>
        <dbReference type="PROSITE-ProRule" id="PRU00207"/>
    </source>
</evidence>
<feature type="compositionally biased region" description="Polar residues" evidence="5">
    <location>
        <begin position="151"/>
        <end position="163"/>
    </location>
</feature>
<keyword evidence="2 4" id="KW-0863">Zinc-finger</keyword>
<dbReference type="PANTHER" id="PTHR16295:SF17">
    <property type="entry name" value="XIAP-ASSOCIATED FACTOR 1"/>
    <property type="match status" value="1"/>
</dbReference>
<evidence type="ECO:0000313" key="8">
    <source>
        <dbReference type="Proteomes" id="UP000565785"/>
    </source>
</evidence>
<reference evidence="7 8" key="1">
    <citation type="submission" date="2019-09" db="EMBL/GenBank/DDBJ databases">
        <title>Bird 10,000 Genomes (B10K) Project - Family phase.</title>
        <authorList>
            <person name="Zhang G."/>
        </authorList>
    </citation>
    <scope>NUCLEOTIDE SEQUENCE [LARGE SCALE GENOMIC DNA]</scope>
    <source>
        <strain evidence="7">B10K-DU-002-35</strain>
        <tissue evidence="7">Muscle</tissue>
    </source>
</reference>
<keyword evidence="1 4" id="KW-0479">Metal-binding</keyword>
<evidence type="ECO:0000256" key="2">
    <source>
        <dbReference type="ARBA" id="ARBA00022771"/>
    </source>
</evidence>
<feature type="non-terminal residue" evidence="7">
    <location>
        <position position="1"/>
    </location>
</feature>
<keyword evidence="3 4" id="KW-0862">Zinc</keyword>
<dbReference type="InterPro" id="IPR001293">
    <property type="entry name" value="Znf_TRAF"/>
</dbReference>
<keyword evidence="8" id="KW-1185">Reference proteome</keyword>
<dbReference type="Gene3D" id="6.10.250.1730">
    <property type="match status" value="1"/>
</dbReference>
<dbReference type="OrthoDB" id="422728at2759"/>
<dbReference type="GO" id="GO:0006915">
    <property type="term" value="P:apoptotic process"/>
    <property type="evidence" value="ECO:0007669"/>
    <property type="project" value="InterPro"/>
</dbReference>
<accession>A0A7L1N7F5</accession>
<feature type="zinc finger region" description="TRAF-type" evidence="4">
    <location>
        <begin position="63"/>
        <end position="104"/>
    </location>
</feature>
<evidence type="ECO:0000256" key="3">
    <source>
        <dbReference type="ARBA" id="ARBA00022833"/>
    </source>
</evidence>
<dbReference type="InterPro" id="IPR041386">
    <property type="entry name" value="XAF1_C"/>
</dbReference>
<dbReference type="EMBL" id="VXBP01003288">
    <property type="protein sequence ID" value="NXN95339.1"/>
    <property type="molecule type" value="Genomic_DNA"/>
</dbReference>
<dbReference type="PROSITE" id="PS50145">
    <property type="entry name" value="ZF_TRAF"/>
    <property type="match status" value="1"/>
</dbReference>
<comment type="caution">
    <text evidence="7">The sequence shown here is derived from an EMBL/GenBank/DDBJ whole genome shotgun (WGS) entry which is preliminary data.</text>
</comment>
<evidence type="ECO:0000259" key="6">
    <source>
        <dbReference type="PROSITE" id="PS50145"/>
    </source>
</evidence>
<dbReference type="InterPro" id="IPR031220">
    <property type="entry name" value="XAF1_C_sf"/>
</dbReference>
<proteinExistence type="predicted"/>
<sequence>KRDVSAANLSLHEAHCLRFLTLCPQCNEPVAHKDMRGHQAEAHKQVRCGGCRRGVQQYQLEQHETQECPKRAVRCQVCELEMPFEKLEEHVASCASRTERCPECGRYVMYREQEEHRDVCRDAARARHGDTSFRGRGASADATSACPRVAPSSQVLSPQTQRSAARRVADVLADQPAAQPGRGGPQPPSLAFSSRSKSAGEWRDVRPKVKDGGRPPTSETLGRPPKNKGMGFPSPGGRGLPTAPPALGDTRSFDVLVACAHCDILLPLPTLEKHEVR</sequence>
<dbReference type="GO" id="GO:0005739">
    <property type="term" value="C:mitochondrion"/>
    <property type="evidence" value="ECO:0007669"/>
    <property type="project" value="TreeGrafter"/>
</dbReference>
<evidence type="ECO:0000256" key="5">
    <source>
        <dbReference type="SAM" id="MobiDB-lite"/>
    </source>
</evidence>
<dbReference type="Pfam" id="PF21366">
    <property type="entry name" value="TRAFD1-XIAF1_ZnF"/>
    <property type="match status" value="1"/>
</dbReference>
<dbReference type="GO" id="GO:0008270">
    <property type="term" value="F:zinc ion binding"/>
    <property type="evidence" value="ECO:0007669"/>
    <property type="project" value="UniProtKB-KW"/>
</dbReference>
<feature type="compositionally biased region" description="Basic and acidic residues" evidence="5">
    <location>
        <begin position="198"/>
        <end position="213"/>
    </location>
</feature>
<dbReference type="Proteomes" id="UP000565785">
    <property type="component" value="Unassembled WGS sequence"/>
</dbReference>
<protein>
    <submittedName>
        <fullName evidence="7">XAF1 factor</fullName>
    </submittedName>
</protein>
<dbReference type="PANTHER" id="PTHR16295">
    <property type="entry name" value="TRAF-TYPE ZINC FINGER PROTEIN-RELATED"/>
    <property type="match status" value="1"/>
</dbReference>
<dbReference type="Pfam" id="PF18608">
    <property type="entry name" value="XAF1_C"/>
    <property type="match status" value="1"/>
</dbReference>
<feature type="domain" description="TRAF-type" evidence="6">
    <location>
        <begin position="63"/>
        <end position="104"/>
    </location>
</feature>
<dbReference type="AlphaFoldDB" id="A0A7L1N7F5"/>
<feature type="region of interest" description="Disordered" evidence="5">
    <location>
        <begin position="126"/>
        <end position="246"/>
    </location>
</feature>